<dbReference type="Pfam" id="PF08245">
    <property type="entry name" value="Mur_ligase_M"/>
    <property type="match status" value="1"/>
</dbReference>
<keyword evidence="2 10" id="KW-0436">Ligase</keyword>
<dbReference type="EC" id="6.3.2.10" evidence="10 11"/>
<dbReference type="SUPFAM" id="SSF53244">
    <property type="entry name" value="MurD-like peptide ligases, peptide-binding domain"/>
    <property type="match status" value="1"/>
</dbReference>
<dbReference type="InterPro" id="IPR036615">
    <property type="entry name" value="Mur_ligase_C_dom_sf"/>
</dbReference>
<evidence type="ECO:0000256" key="8">
    <source>
        <dbReference type="ARBA" id="ARBA00023306"/>
    </source>
</evidence>
<dbReference type="STRING" id="29539.SAMN02745716_1920"/>
<dbReference type="InterPro" id="IPR035911">
    <property type="entry name" value="MurE/MurF_N"/>
</dbReference>
<dbReference type="InterPro" id="IPR051046">
    <property type="entry name" value="MurCDEF_CellWall_CoF430Synth"/>
</dbReference>
<dbReference type="GO" id="GO:0005524">
    <property type="term" value="F:ATP binding"/>
    <property type="evidence" value="ECO:0007669"/>
    <property type="project" value="UniProtKB-UniRule"/>
</dbReference>
<accession>A0A1H6G0B0</accession>
<proteinExistence type="inferred from homology"/>
<dbReference type="GO" id="GO:0008766">
    <property type="term" value="F:UDP-N-acetylmuramoylalanyl-D-glutamyl-2,6-diaminopimelate-D-alanyl-D-alanine ligase activity"/>
    <property type="evidence" value="ECO:0007669"/>
    <property type="project" value="RHEA"/>
</dbReference>
<dbReference type="Pfam" id="PF01225">
    <property type="entry name" value="Mur_ligase"/>
    <property type="match status" value="1"/>
</dbReference>
<dbReference type="GO" id="GO:0071555">
    <property type="term" value="P:cell wall organization"/>
    <property type="evidence" value="ECO:0007669"/>
    <property type="project" value="UniProtKB-KW"/>
</dbReference>
<dbReference type="Pfam" id="PF02875">
    <property type="entry name" value="Mur_ligase_C"/>
    <property type="match status" value="1"/>
</dbReference>
<feature type="domain" description="Mur ligase central" evidence="14">
    <location>
        <begin position="119"/>
        <end position="299"/>
    </location>
</feature>
<dbReference type="NCBIfam" id="TIGR01143">
    <property type="entry name" value="murF"/>
    <property type="match status" value="1"/>
</dbReference>
<dbReference type="PANTHER" id="PTHR43024:SF1">
    <property type="entry name" value="UDP-N-ACETYLMURAMOYL-TRIPEPTIDE--D-ALANYL-D-ALANINE LIGASE"/>
    <property type="match status" value="1"/>
</dbReference>
<dbReference type="SUPFAM" id="SSF63418">
    <property type="entry name" value="MurE/MurF N-terminal domain"/>
    <property type="match status" value="1"/>
</dbReference>
<feature type="domain" description="Mur ligase C-terminal" evidence="13">
    <location>
        <begin position="318"/>
        <end position="437"/>
    </location>
</feature>
<keyword evidence="7 10" id="KW-0573">Peptidoglycan synthesis</keyword>
<evidence type="ECO:0000256" key="11">
    <source>
        <dbReference type="RuleBase" id="RU004136"/>
    </source>
</evidence>
<name>A0A1H6G0B0_THEAL</name>
<dbReference type="InterPro" id="IPR000713">
    <property type="entry name" value="Mur_ligase_N"/>
</dbReference>
<evidence type="ECO:0000256" key="10">
    <source>
        <dbReference type="HAMAP-Rule" id="MF_02019"/>
    </source>
</evidence>
<keyword evidence="4 10" id="KW-0547">Nucleotide-binding</keyword>
<dbReference type="Gene3D" id="3.90.190.20">
    <property type="entry name" value="Mur ligase, C-terminal domain"/>
    <property type="match status" value="1"/>
</dbReference>
<dbReference type="HAMAP" id="MF_02019">
    <property type="entry name" value="MurF"/>
    <property type="match status" value="1"/>
</dbReference>
<dbReference type="InterPro" id="IPR036565">
    <property type="entry name" value="Mur-like_cat_sf"/>
</dbReference>
<evidence type="ECO:0000313" key="16">
    <source>
        <dbReference type="Proteomes" id="UP000222056"/>
    </source>
</evidence>
<dbReference type="GO" id="GO:0009252">
    <property type="term" value="P:peptidoglycan biosynthetic process"/>
    <property type="evidence" value="ECO:0007669"/>
    <property type="project" value="UniProtKB-UniRule"/>
</dbReference>
<dbReference type="GO" id="GO:0047480">
    <property type="term" value="F:UDP-N-acetylmuramoyl-tripeptide-D-alanyl-D-alanine ligase activity"/>
    <property type="evidence" value="ECO:0007669"/>
    <property type="project" value="UniProtKB-UniRule"/>
</dbReference>
<dbReference type="UniPathway" id="UPA00219"/>
<comment type="similarity">
    <text evidence="10">Belongs to the MurCDEF family. MurF subfamily.</text>
</comment>
<dbReference type="PANTHER" id="PTHR43024">
    <property type="entry name" value="UDP-N-ACETYLMURAMOYL-TRIPEPTIDE--D-ALANYL-D-ALANINE LIGASE"/>
    <property type="match status" value="1"/>
</dbReference>
<comment type="catalytic activity">
    <reaction evidence="10 11">
        <text>D-alanyl-D-alanine + UDP-N-acetyl-alpha-D-muramoyl-L-alanyl-gamma-D-glutamyl-meso-2,6-diaminopimelate + ATP = UDP-N-acetyl-alpha-D-muramoyl-L-alanyl-gamma-D-glutamyl-meso-2,6-diaminopimeloyl-D-alanyl-D-alanine + ADP + phosphate + H(+)</text>
        <dbReference type="Rhea" id="RHEA:28374"/>
        <dbReference type="ChEBI" id="CHEBI:15378"/>
        <dbReference type="ChEBI" id="CHEBI:30616"/>
        <dbReference type="ChEBI" id="CHEBI:43474"/>
        <dbReference type="ChEBI" id="CHEBI:57822"/>
        <dbReference type="ChEBI" id="CHEBI:61386"/>
        <dbReference type="ChEBI" id="CHEBI:83905"/>
        <dbReference type="ChEBI" id="CHEBI:456216"/>
        <dbReference type="EC" id="6.3.2.10"/>
    </reaction>
</comment>
<dbReference type="SUPFAM" id="SSF53623">
    <property type="entry name" value="MurD-like peptide ligases, catalytic domain"/>
    <property type="match status" value="1"/>
</dbReference>
<dbReference type="OrthoDB" id="9800958at2"/>
<keyword evidence="6 10" id="KW-0133">Cell shape</keyword>
<gene>
    <name evidence="10" type="primary">murF</name>
    <name evidence="15" type="ORF">SAMN02745716_1920</name>
</gene>
<evidence type="ECO:0000256" key="5">
    <source>
        <dbReference type="ARBA" id="ARBA00022840"/>
    </source>
</evidence>
<evidence type="ECO:0000256" key="1">
    <source>
        <dbReference type="ARBA" id="ARBA00022490"/>
    </source>
</evidence>
<dbReference type="GO" id="GO:0008360">
    <property type="term" value="P:regulation of cell shape"/>
    <property type="evidence" value="ECO:0007669"/>
    <property type="project" value="UniProtKB-KW"/>
</dbReference>
<evidence type="ECO:0000256" key="7">
    <source>
        <dbReference type="ARBA" id="ARBA00022984"/>
    </source>
</evidence>
<evidence type="ECO:0000256" key="2">
    <source>
        <dbReference type="ARBA" id="ARBA00022598"/>
    </source>
</evidence>
<evidence type="ECO:0000256" key="9">
    <source>
        <dbReference type="ARBA" id="ARBA00023316"/>
    </source>
</evidence>
<protein>
    <recommendedName>
        <fullName evidence="10 11">UDP-N-acetylmuramoyl-tripeptide--D-alanyl-D-alanine ligase</fullName>
        <ecNumber evidence="10 11">6.3.2.10</ecNumber>
    </recommendedName>
    <alternativeName>
        <fullName evidence="10">D-alanyl-D-alanine-adding enzyme</fullName>
    </alternativeName>
</protein>
<dbReference type="InterPro" id="IPR005863">
    <property type="entry name" value="UDP-N-AcMur_synth"/>
</dbReference>
<reference evidence="16" key="1">
    <citation type="submission" date="2016-10" db="EMBL/GenBank/DDBJ databases">
        <authorList>
            <person name="Varghese N."/>
            <person name="Submissions S."/>
        </authorList>
    </citation>
    <scope>NUCLEOTIDE SEQUENCE [LARGE SCALE GENOMIC DNA]</scope>
    <source>
        <strain evidence="16">ATCC 35263</strain>
    </source>
</reference>
<dbReference type="AlphaFoldDB" id="A0A1H6G0B0"/>
<dbReference type="RefSeq" id="WP_093118505.1">
    <property type="nucleotide sequence ID" value="NZ_FNWJ01000002.1"/>
</dbReference>
<evidence type="ECO:0000256" key="4">
    <source>
        <dbReference type="ARBA" id="ARBA00022741"/>
    </source>
</evidence>
<keyword evidence="1 10" id="KW-0963">Cytoplasm</keyword>
<dbReference type="Proteomes" id="UP000222056">
    <property type="component" value="Unassembled WGS sequence"/>
</dbReference>
<dbReference type="Gene3D" id="3.40.1390.10">
    <property type="entry name" value="MurE/MurF, N-terminal domain"/>
    <property type="match status" value="1"/>
</dbReference>
<dbReference type="InterPro" id="IPR013221">
    <property type="entry name" value="Mur_ligase_cen"/>
</dbReference>
<dbReference type="Gene3D" id="3.40.1190.10">
    <property type="entry name" value="Mur-like, catalytic domain"/>
    <property type="match status" value="1"/>
</dbReference>
<evidence type="ECO:0000259" key="12">
    <source>
        <dbReference type="Pfam" id="PF01225"/>
    </source>
</evidence>
<comment type="subcellular location">
    <subcellularLocation>
        <location evidence="10 11">Cytoplasm</location>
    </subcellularLocation>
</comment>
<sequence length="447" mass="46789">MTRSGRFDAAAVARAAGAALHHGPGTRDRFKCAVCDSREVRPGALFVGLRGARHDGGAFAPAALAAGAWGVLVEPQHSPACVERAAPDQVVLVSPDPLRALQRLAASWRQHLGARVVGITGSTGKTSTKDILAALLRAAGVTVHASPENLNTEIGLPLSVLAAPPGSEVLVLEMAMRGEGQIAELVAIARPQVGAIVNIGPVHLELLGSVERIARAKAELIGGLEPGATAVVPVAEPLLAPYLRDDLETLTFGPGGDVQQVGLRDGSLELQLPFGVLSLPVAFDEPHQLSNTLCAVACALALGVLPRGRVEPEFSRLRGQTVTLDGGVRVILDCYNANPMSMRAALDNLARRPGGRRLAVLGKMAELGPRAPELHREIGRYARDAGVDVLVCVGEEAREYAVGFAGEAHLCETPEEAGRLLRNLAQPEDVVLLKASRSVGLERAIEG</sequence>
<evidence type="ECO:0000256" key="3">
    <source>
        <dbReference type="ARBA" id="ARBA00022618"/>
    </source>
</evidence>
<keyword evidence="16" id="KW-1185">Reference proteome</keyword>
<evidence type="ECO:0000256" key="6">
    <source>
        <dbReference type="ARBA" id="ARBA00022960"/>
    </source>
</evidence>
<dbReference type="GO" id="GO:0005737">
    <property type="term" value="C:cytoplasm"/>
    <property type="evidence" value="ECO:0007669"/>
    <property type="project" value="UniProtKB-SubCell"/>
</dbReference>
<comment type="pathway">
    <text evidence="10 11">Cell wall biogenesis; peptidoglycan biosynthesis.</text>
</comment>
<keyword evidence="3 10" id="KW-0132">Cell division</keyword>
<organism evidence="15 16">
    <name type="scientific">Thermoleophilum album</name>
    <dbReference type="NCBI Taxonomy" id="29539"/>
    <lineage>
        <taxon>Bacteria</taxon>
        <taxon>Bacillati</taxon>
        <taxon>Actinomycetota</taxon>
        <taxon>Thermoleophilia</taxon>
        <taxon>Thermoleophilales</taxon>
        <taxon>Thermoleophilaceae</taxon>
        <taxon>Thermoleophilum</taxon>
    </lineage>
</organism>
<feature type="domain" description="Mur ligase N-terminal catalytic" evidence="12">
    <location>
        <begin position="35"/>
        <end position="108"/>
    </location>
</feature>
<comment type="function">
    <text evidence="10 11">Involved in cell wall formation. Catalyzes the final step in the synthesis of UDP-N-acetylmuramoyl-pentapeptide, the precursor of murein.</text>
</comment>
<keyword evidence="5 10" id="KW-0067">ATP-binding</keyword>
<dbReference type="InterPro" id="IPR004101">
    <property type="entry name" value="Mur_ligase_C"/>
</dbReference>
<evidence type="ECO:0000259" key="14">
    <source>
        <dbReference type="Pfam" id="PF08245"/>
    </source>
</evidence>
<keyword evidence="8 10" id="KW-0131">Cell cycle</keyword>
<dbReference type="GO" id="GO:0051301">
    <property type="term" value="P:cell division"/>
    <property type="evidence" value="ECO:0007669"/>
    <property type="project" value="UniProtKB-KW"/>
</dbReference>
<dbReference type="EMBL" id="FNWJ01000002">
    <property type="protein sequence ID" value="SEH15345.1"/>
    <property type="molecule type" value="Genomic_DNA"/>
</dbReference>
<evidence type="ECO:0000313" key="15">
    <source>
        <dbReference type="EMBL" id="SEH15345.1"/>
    </source>
</evidence>
<keyword evidence="9 10" id="KW-0961">Cell wall biogenesis/degradation</keyword>
<evidence type="ECO:0000259" key="13">
    <source>
        <dbReference type="Pfam" id="PF02875"/>
    </source>
</evidence>
<feature type="binding site" evidence="10">
    <location>
        <begin position="121"/>
        <end position="127"/>
    </location>
    <ligand>
        <name>ATP</name>
        <dbReference type="ChEBI" id="CHEBI:30616"/>
    </ligand>
</feature>